<dbReference type="EMBL" id="QUQO01000001">
    <property type="protein sequence ID" value="RFB04910.1"/>
    <property type="molecule type" value="Genomic_DNA"/>
</dbReference>
<evidence type="ECO:0000256" key="1">
    <source>
        <dbReference type="SAM" id="SignalP"/>
    </source>
</evidence>
<gene>
    <name evidence="2" type="ORF">DX908_06195</name>
</gene>
<evidence type="ECO:0000313" key="3">
    <source>
        <dbReference type="Proteomes" id="UP000264589"/>
    </source>
</evidence>
<keyword evidence="1" id="KW-0732">Signal</keyword>
<evidence type="ECO:0000313" key="2">
    <source>
        <dbReference type="EMBL" id="RFB04910.1"/>
    </source>
</evidence>
<dbReference type="AlphaFoldDB" id="A0A371RHI7"/>
<dbReference type="InParanoid" id="A0A371RHI7"/>
<dbReference type="RefSeq" id="WP_116391541.1">
    <property type="nucleotide sequence ID" value="NZ_QUQO01000001.1"/>
</dbReference>
<organism evidence="2 3">
    <name type="scientific">Parvularcula marina</name>
    <dbReference type="NCBI Taxonomy" id="2292771"/>
    <lineage>
        <taxon>Bacteria</taxon>
        <taxon>Pseudomonadati</taxon>
        <taxon>Pseudomonadota</taxon>
        <taxon>Alphaproteobacteria</taxon>
        <taxon>Parvularculales</taxon>
        <taxon>Parvularculaceae</taxon>
        <taxon>Parvularcula</taxon>
    </lineage>
</organism>
<protein>
    <recommendedName>
        <fullName evidence="4">Lipoprotein</fullName>
    </recommendedName>
</protein>
<dbReference type="Pfam" id="PF20101">
    <property type="entry name" value="DUF6491"/>
    <property type="match status" value="1"/>
</dbReference>
<keyword evidence="3" id="KW-1185">Reference proteome</keyword>
<accession>A0A371RHI7</accession>
<name>A0A371RHI7_9PROT</name>
<dbReference type="OrthoDB" id="6400990at2"/>
<reference evidence="2 3" key="1">
    <citation type="submission" date="2018-08" db="EMBL/GenBank/DDBJ databases">
        <title>Parvularcula sp. SM1705, isolated from surface water of the South Sea China.</title>
        <authorList>
            <person name="Sun L."/>
        </authorList>
    </citation>
    <scope>NUCLEOTIDE SEQUENCE [LARGE SCALE GENOMIC DNA]</scope>
    <source>
        <strain evidence="2 3">SM1705</strain>
    </source>
</reference>
<comment type="caution">
    <text evidence="2">The sequence shown here is derived from an EMBL/GenBank/DDBJ whole genome shotgun (WGS) entry which is preliminary data.</text>
</comment>
<sequence length="144" mass="15908">MPRFQIASLALLSLGLMACGTSASSEDKPTTEEALEDKRVGERVDRVCFAQSISGFREWDGPDGLILKKGVRDEYLVVLSRSCRSADRAQRVGLDDRFGSGCITRGDSLYISEEIFGGNDTDPFTVDRCLITAIYEWNEDAAEE</sequence>
<feature type="chain" id="PRO_5016959999" description="Lipoprotein" evidence="1">
    <location>
        <begin position="24"/>
        <end position="144"/>
    </location>
</feature>
<proteinExistence type="predicted"/>
<dbReference type="InterPro" id="IPR045500">
    <property type="entry name" value="DUF6491"/>
</dbReference>
<feature type="signal peptide" evidence="1">
    <location>
        <begin position="1"/>
        <end position="23"/>
    </location>
</feature>
<dbReference type="Proteomes" id="UP000264589">
    <property type="component" value="Unassembled WGS sequence"/>
</dbReference>
<evidence type="ECO:0008006" key="4">
    <source>
        <dbReference type="Google" id="ProtNLM"/>
    </source>
</evidence>
<dbReference type="PROSITE" id="PS51257">
    <property type="entry name" value="PROKAR_LIPOPROTEIN"/>
    <property type="match status" value="1"/>
</dbReference>